<evidence type="ECO:0000256" key="3">
    <source>
        <dbReference type="ARBA" id="ARBA00022692"/>
    </source>
</evidence>
<evidence type="ECO:0000256" key="6">
    <source>
        <dbReference type="SAM" id="Phobius"/>
    </source>
</evidence>
<dbReference type="Proteomes" id="UP000249363">
    <property type="component" value="Unassembled WGS sequence"/>
</dbReference>
<dbReference type="EMBL" id="MIKG01000002">
    <property type="protein sequence ID" value="RAO65908.1"/>
    <property type="molecule type" value="Genomic_DNA"/>
</dbReference>
<keyword evidence="8" id="KW-1185">Reference proteome</keyword>
<reference evidence="7 8" key="1">
    <citation type="journal article" date="2017" name="Biotechnol. Biofuels">
        <title>Differential beta-glucosidase expression as a function of carbon source availability in Talaromyces amestolkiae: a genomic and proteomic approach.</title>
        <authorList>
            <person name="de Eugenio L.I."/>
            <person name="Mendez-Liter J.A."/>
            <person name="Nieto-Dominguez M."/>
            <person name="Alonso L."/>
            <person name="Gil-Munoz J."/>
            <person name="Barriuso J."/>
            <person name="Prieto A."/>
            <person name="Martinez M.J."/>
        </authorList>
    </citation>
    <scope>NUCLEOTIDE SEQUENCE [LARGE SCALE GENOMIC DNA]</scope>
    <source>
        <strain evidence="7 8">CIB</strain>
    </source>
</reference>
<feature type="transmembrane region" description="Helical" evidence="6">
    <location>
        <begin position="230"/>
        <end position="247"/>
    </location>
</feature>
<dbReference type="Gene3D" id="1.20.1740.10">
    <property type="entry name" value="Amino acid/polyamine transporter I"/>
    <property type="match status" value="1"/>
</dbReference>
<dbReference type="AlphaFoldDB" id="A0A364KQT0"/>
<evidence type="ECO:0000256" key="5">
    <source>
        <dbReference type="ARBA" id="ARBA00023136"/>
    </source>
</evidence>
<feature type="transmembrane region" description="Helical" evidence="6">
    <location>
        <begin position="306"/>
        <end position="328"/>
    </location>
</feature>
<feature type="transmembrane region" description="Helical" evidence="6">
    <location>
        <begin position="508"/>
        <end position="527"/>
    </location>
</feature>
<evidence type="ECO:0000313" key="8">
    <source>
        <dbReference type="Proteomes" id="UP000249363"/>
    </source>
</evidence>
<feature type="transmembrane region" description="Helical" evidence="6">
    <location>
        <begin position="72"/>
        <end position="96"/>
    </location>
</feature>
<keyword evidence="2" id="KW-0813">Transport</keyword>
<dbReference type="GO" id="GO:0022857">
    <property type="term" value="F:transmembrane transporter activity"/>
    <property type="evidence" value="ECO:0007669"/>
    <property type="project" value="InterPro"/>
</dbReference>
<feature type="transmembrane region" description="Helical" evidence="6">
    <location>
        <begin position="198"/>
        <end position="218"/>
    </location>
</feature>
<feature type="transmembrane region" description="Helical" evidence="6">
    <location>
        <begin position="407"/>
        <end position="426"/>
    </location>
</feature>
<keyword evidence="5 6" id="KW-0472">Membrane</keyword>
<comment type="subcellular location">
    <subcellularLocation>
        <location evidence="1">Membrane</location>
        <topology evidence="1">Multi-pass membrane protein</topology>
    </subcellularLocation>
</comment>
<feature type="transmembrane region" description="Helical" evidence="6">
    <location>
        <begin position="108"/>
        <end position="133"/>
    </location>
</feature>
<dbReference type="OrthoDB" id="2417308at2759"/>
<dbReference type="GeneID" id="63791137"/>
<comment type="caution">
    <text evidence="7">The sequence shown here is derived from an EMBL/GenBank/DDBJ whole genome shotgun (WGS) entry which is preliminary data.</text>
</comment>
<dbReference type="GO" id="GO:0016020">
    <property type="term" value="C:membrane"/>
    <property type="evidence" value="ECO:0007669"/>
    <property type="project" value="UniProtKB-SubCell"/>
</dbReference>
<feature type="transmembrane region" description="Helical" evidence="6">
    <location>
        <begin position="432"/>
        <end position="450"/>
    </location>
</feature>
<keyword evidence="3 6" id="KW-0812">Transmembrane</keyword>
<evidence type="ECO:0008006" key="9">
    <source>
        <dbReference type="Google" id="ProtNLM"/>
    </source>
</evidence>
<feature type="transmembrane region" description="Helical" evidence="6">
    <location>
        <begin position="471"/>
        <end position="493"/>
    </location>
</feature>
<proteinExistence type="predicted"/>
<evidence type="ECO:0000256" key="1">
    <source>
        <dbReference type="ARBA" id="ARBA00004141"/>
    </source>
</evidence>
<dbReference type="RefSeq" id="XP_040730425.1">
    <property type="nucleotide sequence ID" value="XM_040874009.1"/>
</dbReference>
<feature type="transmembrane region" description="Helical" evidence="6">
    <location>
        <begin position="356"/>
        <end position="386"/>
    </location>
</feature>
<dbReference type="InterPro" id="IPR002293">
    <property type="entry name" value="AA/rel_permease1"/>
</dbReference>
<dbReference type="Pfam" id="PF13520">
    <property type="entry name" value="AA_permease_2"/>
    <property type="match status" value="1"/>
</dbReference>
<feature type="transmembrane region" description="Helical" evidence="6">
    <location>
        <begin position="154"/>
        <end position="178"/>
    </location>
</feature>
<sequence>MQSETIFYNMNSDAGTKTKLEGSSSQGMDESSQALRIGSVESGGVEYVSSDANAIDDAILRAQGHKAAMPRLFSAMSSLGLMFCVMNSWIGAMSTFGQSLRYGGPQCAIFALVTAVFVQWIVTLGLAELASAFPSSGGQYHFTYILAPEKFKRFSAFVVGWMSVLAWWLATTSGLSLVAIAGTGLAAFVNPSYTPKDWHIYLCYLAMAVISVVPLFLFPKSLPKIASGSMYLSLSGCLAWFIIFLAMRQHTNDGSFILKSDLGTSGWGQGTAWALGITNAMYCFQGSDSAIHIAEEMQAPGRRLPVVMNLTMIIGLLTSVPVVVAGMFTMTDMTEVMNSGFPAVDLMYQATGNRPLTIFLAAWLIIVYASAMPPQFVACGRIAWAFARDGGTPFPDYFAHVDTKLEFPARATVAALAFNALYGLLYLASTTAFNSIITSAVLFLNITLAAPQTILVLRGRNKALPERPFKLGYLGLFCNIFSTLWIPVLIVLVCMPPGLPVTVGSMNYTSPVLIAVTLLIIVGWFVFGHQFKGPKIDWEMLNTGNTMERKVEKH</sequence>
<accession>A0A364KQT0</accession>
<dbReference type="STRING" id="1196081.A0A364KQT0"/>
<dbReference type="PANTHER" id="PTHR45649:SF11">
    <property type="entry name" value="TRANSPORTER, PUTATIVE (EUROFUNG)-RELATED"/>
    <property type="match status" value="1"/>
</dbReference>
<protein>
    <recommendedName>
        <fullName evidence="9">Amino acid permease/ SLC12A domain-containing protein</fullName>
    </recommendedName>
</protein>
<evidence type="ECO:0000256" key="2">
    <source>
        <dbReference type="ARBA" id="ARBA00022448"/>
    </source>
</evidence>
<gene>
    <name evidence="7" type="ORF">BHQ10_001920</name>
</gene>
<name>A0A364KQT0_TALAM</name>
<organism evidence="7 8">
    <name type="scientific">Talaromyces amestolkiae</name>
    <dbReference type="NCBI Taxonomy" id="1196081"/>
    <lineage>
        <taxon>Eukaryota</taxon>
        <taxon>Fungi</taxon>
        <taxon>Dikarya</taxon>
        <taxon>Ascomycota</taxon>
        <taxon>Pezizomycotina</taxon>
        <taxon>Eurotiomycetes</taxon>
        <taxon>Eurotiomycetidae</taxon>
        <taxon>Eurotiales</taxon>
        <taxon>Trichocomaceae</taxon>
        <taxon>Talaromyces</taxon>
        <taxon>Talaromyces sect. Talaromyces</taxon>
    </lineage>
</organism>
<keyword evidence="4 6" id="KW-1133">Transmembrane helix</keyword>
<evidence type="ECO:0000313" key="7">
    <source>
        <dbReference type="EMBL" id="RAO65908.1"/>
    </source>
</evidence>
<feature type="transmembrane region" description="Helical" evidence="6">
    <location>
        <begin position="267"/>
        <end position="285"/>
    </location>
</feature>
<evidence type="ECO:0000256" key="4">
    <source>
        <dbReference type="ARBA" id="ARBA00022989"/>
    </source>
</evidence>
<dbReference type="PIRSF" id="PIRSF006060">
    <property type="entry name" value="AA_transporter"/>
    <property type="match status" value="1"/>
</dbReference>
<dbReference type="PANTHER" id="PTHR45649">
    <property type="entry name" value="AMINO-ACID PERMEASE BAT1"/>
    <property type="match status" value="1"/>
</dbReference>